<comment type="caution">
    <text evidence="1">The sequence shown here is derived from an EMBL/GenBank/DDBJ whole genome shotgun (WGS) entry which is preliminary data.</text>
</comment>
<proteinExistence type="predicted"/>
<sequence length="232" mass="26282">MQQGEDDLEEGSKRASPVDKSAVIQLLGYRLHRSMVHEEGQRGSQAPVEDTKTQGRTDEVQLLGHLHQADHERVERYHHGCNEDHEHDKAVSGFCTGELVAGHGAYQHHPAHSDCCCQQGVEEVLGIVHDAERIGKVFEHETFWQGKHIARNLTEGLEGVDHHQEERIEVEDCHQRENKRDDGGSGGVLFHTSTSRLLNSRTWKMERMRIIKKSTTDLAVPYPKRLITKAVL</sequence>
<protein>
    <submittedName>
        <fullName evidence="1">Uncharacterized protein</fullName>
    </submittedName>
</protein>
<gene>
    <name evidence="1" type="ORF">SDC9_89771</name>
</gene>
<dbReference type="EMBL" id="VSSQ01009974">
    <property type="protein sequence ID" value="MPM43098.1"/>
    <property type="molecule type" value="Genomic_DNA"/>
</dbReference>
<evidence type="ECO:0000313" key="1">
    <source>
        <dbReference type="EMBL" id="MPM43098.1"/>
    </source>
</evidence>
<dbReference type="AlphaFoldDB" id="A0A644ZRT4"/>
<name>A0A644ZRT4_9ZZZZ</name>
<organism evidence="1">
    <name type="scientific">bioreactor metagenome</name>
    <dbReference type="NCBI Taxonomy" id="1076179"/>
    <lineage>
        <taxon>unclassified sequences</taxon>
        <taxon>metagenomes</taxon>
        <taxon>ecological metagenomes</taxon>
    </lineage>
</organism>
<reference evidence="1" key="1">
    <citation type="submission" date="2019-08" db="EMBL/GenBank/DDBJ databases">
        <authorList>
            <person name="Kucharzyk K."/>
            <person name="Murdoch R.W."/>
            <person name="Higgins S."/>
            <person name="Loffler F."/>
        </authorList>
    </citation>
    <scope>NUCLEOTIDE SEQUENCE</scope>
</reference>
<accession>A0A644ZRT4</accession>